<sequence length="619" mass="66227">MHPTGEYTIADLMEVISIGRATVYRVLDRAPVGSTKARRFETEGGVTVRDQLLGGRYRLVRQLGEGGMGHVWEAQDETLGRPVAVKVISLLAGGGSRGDDARARFLREARITARLQHPNIVTIHDLGETGAGDNRVPFLVMELVRGEGLDAMLRGGAITLPDVARWGAQICDVLADAHDAGIMHRDIKPSNVLITPSGMVKVLDFGVARAADPYATADRLTRTGFIVGTPPYMAPEQARGFPEPRSDLYALGCLLFELITGRLPFHALDTVGYLSAHLTQEPPTPSSVAQGIPPAWDDLVLTLLRKDPSQRYPNAAGLAKVLRQLDHGPASAVNASTLLYTEPDIPVALEPGKYVVVTSVNGDGTLRLWDPATGRPVCQPLTGHTGTVFRMAFSPDGRLLATGSTDTTARLWDTATGQPVGEPLTGHTECVAGVAFSPDGRLLATGSLDRTVRLWDTATGQLVGEPLTGHTGHVLRIAFSFDGRILATGSRDWTARLWDAATGQPIGQPLSGHTNTVWDVGFSLDGSLLATNSEDNTVLLWDIATGRLVGQPLTAPTNGHVGAVCSPDGLLVAASIEEDGTVQLWDLATRQPFGQPLTTRAALQVYMALSPRIRHRTWS</sequence>
<dbReference type="SUPFAM" id="SSF56112">
    <property type="entry name" value="Protein kinase-like (PK-like)"/>
    <property type="match status" value="1"/>
</dbReference>
<dbReference type="Gene3D" id="1.10.510.10">
    <property type="entry name" value="Transferase(Phosphotransferase) domain 1"/>
    <property type="match status" value="1"/>
</dbReference>
<dbReference type="Gene3D" id="2.130.10.10">
    <property type="entry name" value="YVTN repeat-like/Quinoprotein amine dehydrogenase"/>
    <property type="match status" value="2"/>
</dbReference>
<keyword evidence="8 12" id="KW-0067">ATP-binding</keyword>
<dbReference type="FunFam" id="3.30.200.20:FF:000035">
    <property type="entry name" value="Serine/threonine protein kinase Stk1"/>
    <property type="match status" value="1"/>
</dbReference>
<dbReference type="FunFam" id="1.10.510.10:FF:000021">
    <property type="entry name" value="Serine/threonine protein kinase"/>
    <property type="match status" value="1"/>
</dbReference>
<comment type="catalytic activity">
    <reaction evidence="9">
        <text>L-threonyl-[protein] + ATP = O-phospho-L-threonyl-[protein] + ADP + H(+)</text>
        <dbReference type="Rhea" id="RHEA:46608"/>
        <dbReference type="Rhea" id="RHEA-COMP:11060"/>
        <dbReference type="Rhea" id="RHEA-COMP:11605"/>
        <dbReference type="ChEBI" id="CHEBI:15378"/>
        <dbReference type="ChEBI" id="CHEBI:30013"/>
        <dbReference type="ChEBI" id="CHEBI:30616"/>
        <dbReference type="ChEBI" id="CHEBI:61977"/>
        <dbReference type="ChEBI" id="CHEBI:456216"/>
        <dbReference type="EC" id="2.7.11.1"/>
    </reaction>
</comment>
<feature type="domain" description="Protein kinase" evidence="13">
    <location>
        <begin position="57"/>
        <end position="325"/>
    </location>
</feature>
<dbReference type="InterPro" id="IPR017441">
    <property type="entry name" value="Protein_kinase_ATP_BS"/>
</dbReference>
<dbReference type="RefSeq" id="WP_246503060.1">
    <property type="nucleotide sequence ID" value="NZ_JACHJB010000003.1"/>
</dbReference>
<feature type="repeat" description="WD" evidence="11">
    <location>
        <begin position="467"/>
        <end position="508"/>
    </location>
</feature>
<evidence type="ECO:0000256" key="9">
    <source>
        <dbReference type="ARBA" id="ARBA00047899"/>
    </source>
</evidence>
<keyword evidence="6 12" id="KW-0547">Nucleotide-binding</keyword>
<evidence type="ECO:0000256" key="7">
    <source>
        <dbReference type="ARBA" id="ARBA00022777"/>
    </source>
</evidence>
<evidence type="ECO:0000313" key="15">
    <source>
        <dbReference type="Proteomes" id="UP000583800"/>
    </source>
</evidence>
<dbReference type="GO" id="GO:0004674">
    <property type="term" value="F:protein serine/threonine kinase activity"/>
    <property type="evidence" value="ECO:0007669"/>
    <property type="project" value="UniProtKB-KW"/>
</dbReference>
<dbReference type="PANTHER" id="PTHR19879">
    <property type="entry name" value="TRANSCRIPTION INITIATION FACTOR TFIID"/>
    <property type="match status" value="1"/>
</dbReference>
<evidence type="ECO:0000256" key="11">
    <source>
        <dbReference type="PROSITE-ProRule" id="PRU00221"/>
    </source>
</evidence>
<evidence type="ECO:0000256" key="4">
    <source>
        <dbReference type="ARBA" id="ARBA00022679"/>
    </source>
</evidence>
<comment type="catalytic activity">
    <reaction evidence="10">
        <text>L-seryl-[protein] + ATP = O-phospho-L-seryl-[protein] + ADP + H(+)</text>
        <dbReference type="Rhea" id="RHEA:17989"/>
        <dbReference type="Rhea" id="RHEA-COMP:9863"/>
        <dbReference type="Rhea" id="RHEA-COMP:11604"/>
        <dbReference type="ChEBI" id="CHEBI:15378"/>
        <dbReference type="ChEBI" id="CHEBI:29999"/>
        <dbReference type="ChEBI" id="CHEBI:30616"/>
        <dbReference type="ChEBI" id="CHEBI:83421"/>
        <dbReference type="ChEBI" id="CHEBI:456216"/>
        <dbReference type="EC" id="2.7.11.1"/>
    </reaction>
</comment>
<reference evidence="14 15" key="1">
    <citation type="submission" date="2020-08" db="EMBL/GenBank/DDBJ databases">
        <title>Sequencing the genomes of 1000 actinobacteria strains.</title>
        <authorList>
            <person name="Klenk H.-P."/>
        </authorList>
    </citation>
    <scope>NUCLEOTIDE SEQUENCE [LARGE SCALE GENOMIC DNA]</scope>
    <source>
        <strain evidence="14 15">DSM 45913</strain>
    </source>
</reference>
<dbReference type="AlphaFoldDB" id="A0A7X0F2W0"/>
<dbReference type="GO" id="GO:0045717">
    <property type="term" value="P:negative regulation of fatty acid biosynthetic process"/>
    <property type="evidence" value="ECO:0007669"/>
    <property type="project" value="UniProtKB-ARBA"/>
</dbReference>
<dbReference type="PROSITE" id="PS00108">
    <property type="entry name" value="PROTEIN_KINASE_ST"/>
    <property type="match status" value="1"/>
</dbReference>
<organism evidence="14 15">
    <name type="scientific">Nonomuraea muscovyensis</name>
    <dbReference type="NCBI Taxonomy" id="1124761"/>
    <lineage>
        <taxon>Bacteria</taxon>
        <taxon>Bacillati</taxon>
        <taxon>Actinomycetota</taxon>
        <taxon>Actinomycetes</taxon>
        <taxon>Streptosporangiales</taxon>
        <taxon>Streptosporangiaceae</taxon>
        <taxon>Nonomuraea</taxon>
    </lineage>
</organism>
<dbReference type="Pfam" id="PF00400">
    <property type="entry name" value="WD40"/>
    <property type="match status" value="5"/>
</dbReference>
<protein>
    <recommendedName>
        <fullName evidence="1">non-specific serine/threonine protein kinase</fullName>
        <ecNumber evidence="1">2.7.11.1</ecNumber>
    </recommendedName>
</protein>
<feature type="repeat" description="WD" evidence="11">
    <location>
        <begin position="424"/>
        <end position="465"/>
    </location>
</feature>
<dbReference type="SMART" id="SM00220">
    <property type="entry name" value="S_TKc"/>
    <property type="match status" value="1"/>
</dbReference>
<dbReference type="PROSITE" id="PS50294">
    <property type="entry name" value="WD_REPEATS_REGION"/>
    <property type="match status" value="4"/>
</dbReference>
<dbReference type="PROSITE" id="PS50011">
    <property type="entry name" value="PROTEIN_KINASE_DOM"/>
    <property type="match status" value="1"/>
</dbReference>
<dbReference type="Pfam" id="PF00069">
    <property type="entry name" value="Pkinase"/>
    <property type="match status" value="1"/>
</dbReference>
<evidence type="ECO:0000256" key="2">
    <source>
        <dbReference type="ARBA" id="ARBA00022527"/>
    </source>
</evidence>
<keyword evidence="15" id="KW-1185">Reference proteome</keyword>
<keyword evidence="3 11" id="KW-0853">WD repeat</keyword>
<evidence type="ECO:0000313" key="14">
    <source>
        <dbReference type="EMBL" id="MBB6350931.1"/>
    </source>
</evidence>
<dbReference type="InterPro" id="IPR000719">
    <property type="entry name" value="Prot_kinase_dom"/>
</dbReference>
<dbReference type="InterPro" id="IPR020472">
    <property type="entry name" value="WD40_PAC1"/>
</dbReference>
<dbReference type="PROSITE" id="PS00107">
    <property type="entry name" value="PROTEIN_KINASE_ATP"/>
    <property type="match status" value="1"/>
</dbReference>
<evidence type="ECO:0000256" key="6">
    <source>
        <dbReference type="ARBA" id="ARBA00022741"/>
    </source>
</evidence>
<dbReference type="InterPro" id="IPR015943">
    <property type="entry name" value="WD40/YVTN_repeat-like_dom_sf"/>
</dbReference>
<evidence type="ECO:0000256" key="1">
    <source>
        <dbReference type="ARBA" id="ARBA00012513"/>
    </source>
</evidence>
<dbReference type="EMBL" id="JACHJB010000003">
    <property type="protein sequence ID" value="MBB6350931.1"/>
    <property type="molecule type" value="Genomic_DNA"/>
</dbReference>
<dbReference type="InterPro" id="IPR019775">
    <property type="entry name" value="WD40_repeat_CS"/>
</dbReference>
<accession>A0A7X0F2W0</accession>
<dbReference type="InterPro" id="IPR001680">
    <property type="entry name" value="WD40_rpt"/>
</dbReference>
<feature type="repeat" description="WD" evidence="11">
    <location>
        <begin position="381"/>
        <end position="422"/>
    </location>
</feature>
<evidence type="ECO:0000256" key="10">
    <source>
        <dbReference type="ARBA" id="ARBA00048679"/>
    </source>
</evidence>
<proteinExistence type="predicted"/>
<dbReference type="InterPro" id="IPR011009">
    <property type="entry name" value="Kinase-like_dom_sf"/>
</dbReference>
<dbReference type="InterPro" id="IPR008271">
    <property type="entry name" value="Ser/Thr_kinase_AS"/>
</dbReference>
<dbReference type="PROSITE" id="PS00678">
    <property type="entry name" value="WD_REPEATS_1"/>
    <property type="match status" value="3"/>
</dbReference>
<keyword evidence="4" id="KW-0808">Transferase</keyword>
<keyword evidence="5" id="KW-0677">Repeat</keyword>
<dbReference type="PANTHER" id="PTHR19879:SF9">
    <property type="entry name" value="TRANSCRIPTION INITIATION FACTOR TFIID SUBUNIT 5"/>
    <property type="match status" value="1"/>
</dbReference>
<evidence type="ECO:0000256" key="3">
    <source>
        <dbReference type="ARBA" id="ARBA00022574"/>
    </source>
</evidence>
<evidence type="ECO:0000256" key="12">
    <source>
        <dbReference type="PROSITE-ProRule" id="PRU10141"/>
    </source>
</evidence>
<evidence type="ECO:0000256" key="8">
    <source>
        <dbReference type="ARBA" id="ARBA00022840"/>
    </source>
</evidence>
<evidence type="ECO:0000259" key="13">
    <source>
        <dbReference type="PROSITE" id="PS50011"/>
    </source>
</evidence>
<dbReference type="InterPro" id="IPR036322">
    <property type="entry name" value="WD40_repeat_dom_sf"/>
</dbReference>
<evidence type="ECO:0000256" key="5">
    <source>
        <dbReference type="ARBA" id="ARBA00022737"/>
    </source>
</evidence>
<comment type="caution">
    <text evidence="14">The sequence shown here is derived from an EMBL/GenBank/DDBJ whole genome shotgun (WGS) entry which is preliminary data.</text>
</comment>
<dbReference type="GO" id="GO:0005524">
    <property type="term" value="F:ATP binding"/>
    <property type="evidence" value="ECO:0007669"/>
    <property type="project" value="UniProtKB-UniRule"/>
</dbReference>
<dbReference type="PROSITE" id="PS50082">
    <property type="entry name" value="WD_REPEATS_2"/>
    <property type="match status" value="4"/>
</dbReference>
<keyword evidence="2" id="KW-0723">Serine/threonine-protein kinase</keyword>
<feature type="binding site" evidence="12">
    <location>
        <position position="86"/>
    </location>
    <ligand>
        <name>ATP</name>
        <dbReference type="ChEBI" id="CHEBI:30616"/>
    </ligand>
</feature>
<dbReference type="Proteomes" id="UP000583800">
    <property type="component" value="Unassembled WGS sequence"/>
</dbReference>
<dbReference type="CDD" id="cd00200">
    <property type="entry name" value="WD40"/>
    <property type="match status" value="1"/>
</dbReference>
<keyword evidence="7" id="KW-0418">Kinase</keyword>
<dbReference type="Gene3D" id="3.30.200.20">
    <property type="entry name" value="Phosphorylase Kinase, domain 1"/>
    <property type="match status" value="1"/>
</dbReference>
<dbReference type="EC" id="2.7.11.1" evidence="1"/>
<feature type="repeat" description="WD" evidence="11">
    <location>
        <begin position="510"/>
        <end position="551"/>
    </location>
</feature>
<gene>
    <name evidence="14" type="ORF">FHU36_007503</name>
</gene>
<name>A0A7X0F2W0_9ACTN</name>
<dbReference type="PRINTS" id="PR00320">
    <property type="entry name" value="GPROTEINBRPT"/>
</dbReference>
<dbReference type="SMART" id="SM00320">
    <property type="entry name" value="WD40"/>
    <property type="match status" value="6"/>
</dbReference>
<dbReference type="SUPFAM" id="SSF50978">
    <property type="entry name" value="WD40 repeat-like"/>
    <property type="match status" value="1"/>
</dbReference>
<dbReference type="CDD" id="cd14014">
    <property type="entry name" value="STKc_PknB_like"/>
    <property type="match status" value="1"/>
</dbReference>